<feature type="compositionally biased region" description="Low complexity" evidence="1">
    <location>
        <begin position="656"/>
        <end position="666"/>
    </location>
</feature>
<dbReference type="SUPFAM" id="SSF52058">
    <property type="entry name" value="L domain-like"/>
    <property type="match status" value="1"/>
</dbReference>
<protein>
    <submittedName>
        <fullName evidence="3">Surface antigen BspA-like</fullName>
    </submittedName>
</protein>
<keyword evidence="4" id="KW-1185">Reference proteome</keyword>
<evidence type="ECO:0000256" key="1">
    <source>
        <dbReference type="SAM" id="MobiDB-lite"/>
    </source>
</evidence>
<evidence type="ECO:0000313" key="3">
    <source>
        <dbReference type="EMBL" id="EAY17853.1"/>
    </source>
</evidence>
<gene>
    <name evidence="3" type="ORF">TVAG_010770</name>
</gene>
<dbReference type="EMBL" id="DS113225">
    <property type="protein sequence ID" value="EAY17853.1"/>
    <property type="molecule type" value="Genomic_DNA"/>
</dbReference>
<keyword evidence="2" id="KW-0472">Membrane</keyword>
<organism evidence="3 4">
    <name type="scientific">Trichomonas vaginalis (strain ATCC PRA-98 / G3)</name>
    <dbReference type="NCBI Taxonomy" id="412133"/>
    <lineage>
        <taxon>Eukaryota</taxon>
        <taxon>Metamonada</taxon>
        <taxon>Parabasalia</taxon>
        <taxon>Trichomonadida</taxon>
        <taxon>Trichomonadidae</taxon>
        <taxon>Trichomonas</taxon>
    </lineage>
</organism>
<dbReference type="InterPro" id="IPR053139">
    <property type="entry name" value="Surface_bspA-like"/>
</dbReference>
<dbReference type="InterPro" id="IPR032675">
    <property type="entry name" value="LRR_dom_sf"/>
</dbReference>
<reference evidence="3" key="1">
    <citation type="submission" date="2006-10" db="EMBL/GenBank/DDBJ databases">
        <authorList>
            <person name="Amadeo P."/>
            <person name="Zhao Q."/>
            <person name="Wortman J."/>
            <person name="Fraser-Liggett C."/>
            <person name="Carlton J."/>
        </authorList>
    </citation>
    <scope>NUCLEOTIDE SEQUENCE</scope>
    <source>
        <strain evidence="3">G3</strain>
    </source>
</reference>
<feature type="compositionally biased region" description="Pro residues" evidence="1">
    <location>
        <begin position="639"/>
        <end position="655"/>
    </location>
</feature>
<sequence length="727" mass="80462">MIGILLSRALCTDIKYDETKQLLTINADIAYTRKEIDVYVGGKNVQHIEISGTYQEIPEGAFAMMNVEDIKITSTITKINDAAFYNCILLKTFTVPDGCTYIGFDCFRGCVSLASFYYRNSLMTVQGNAFQECVSLKEYKLADGDQSKPVEGQKRTFGPNVFNDCKSLVTCELPDDTAELGQGMFTDSQVNMKIPTSVTKIPNYCFKNTKMVEANLENVAQVGIGAFQSCSLLAKVTFGTSLSYIQSYAFQNCLKAVISIPDGQDYIFEMYCFSGIEAMTEFTVPFSMYSIPPGAFMNCVNLETVHYHDHMFQIWDLAFMNTKLSSLFVPWRTLWVAPGAFASIKSASTFNVEGGNAKVMTANNGKYLVRYDNATLIACVANDDSEEITIPDNYVMIMPYAFYGNNAKKINFGDQSGTIGEHAFAKMPRLTEITIPTGVATIFEGVFQDCPSVTKITLNDVREIKDKAFHGLKSLTEVYLSNVQRIGEHTFCSCSNLNKITNMDKLQYAGKYAFNNCGFTSFEFPASLLQISSFMLSNNKKLAKVKTLGANTIIRNDAFSGCESLKTAIFTQNVPQITEFAFKDTVNFSNIVYCGDDEPADVTLQHHNYIFVYTTKEYKENTFLGHPIQQKLDQCTDTPPNPPAPTALPPTPVTPEPTKAPTVAPYTPTPKPDTPSSSKVMKITVIALGSSLGVLLVVFVIFCIRVRRSPKAIDTLNSTPLVSNSQL</sequence>
<evidence type="ECO:0000256" key="2">
    <source>
        <dbReference type="SAM" id="Phobius"/>
    </source>
</evidence>
<keyword evidence="2" id="KW-1133">Transmembrane helix</keyword>
<dbReference type="Pfam" id="PF13306">
    <property type="entry name" value="LRR_5"/>
    <property type="match status" value="4"/>
</dbReference>
<dbReference type="InterPro" id="IPR026906">
    <property type="entry name" value="LRR_5"/>
</dbReference>
<dbReference type="RefSeq" id="XP_001329988.1">
    <property type="nucleotide sequence ID" value="XM_001329953.1"/>
</dbReference>
<dbReference type="VEuPathDB" id="TrichDB:TVAGG3_0989810"/>
<dbReference type="Gene3D" id="3.80.10.10">
    <property type="entry name" value="Ribonuclease Inhibitor"/>
    <property type="match status" value="3"/>
</dbReference>
<proteinExistence type="predicted"/>
<keyword evidence="2" id="KW-0812">Transmembrane</keyword>
<name>A2DP04_TRIV3</name>
<dbReference type="InParanoid" id="A2DP04"/>
<dbReference type="Proteomes" id="UP000001542">
    <property type="component" value="Unassembled WGS sequence"/>
</dbReference>
<feature type="region of interest" description="Disordered" evidence="1">
    <location>
        <begin position="635"/>
        <end position="677"/>
    </location>
</feature>
<dbReference type="SMR" id="A2DP04"/>
<evidence type="ECO:0000313" key="4">
    <source>
        <dbReference type="Proteomes" id="UP000001542"/>
    </source>
</evidence>
<reference evidence="3" key="2">
    <citation type="journal article" date="2007" name="Science">
        <title>Draft genome sequence of the sexually transmitted pathogen Trichomonas vaginalis.</title>
        <authorList>
            <person name="Carlton J.M."/>
            <person name="Hirt R.P."/>
            <person name="Silva J.C."/>
            <person name="Delcher A.L."/>
            <person name="Schatz M."/>
            <person name="Zhao Q."/>
            <person name="Wortman J.R."/>
            <person name="Bidwell S.L."/>
            <person name="Alsmark U.C.M."/>
            <person name="Besteiro S."/>
            <person name="Sicheritz-Ponten T."/>
            <person name="Noel C.J."/>
            <person name="Dacks J.B."/>
            <person name="Foster P.G."/>
            <person name="Simillion C."/>
            <person name="Van de Peer Y."/>
            <person name="Miranda-Saavedra D."/>
            <person name="Barton G.J."/>
            <person name="Westrop G.D."/>
            <person name="Mueller S."/>
            <person name="Dessi D."/>
            <person name="Fiori P.L."/>
            <person name="Ren Q."/>
            <person name="Paulsen I."/>
            <person name="Zhang H."/>
            <person name="Bastida-Corcuera F.D."/>
            <person name="Simoes-Barbosa A."/>
            <person name="Brown M.T."/>
            <person name="Hayes R.D."/>
            <person name="Mukherjee M."/>
            <person name="Okumura C.Y."/>
            <person name="Schneider R."/>
            <person name="Smith A.J."/>
            <person name="Vanacova S."/>
            <person name="Villalvazo M."/>
            <person name="Haas B.J."/>
            <person name="Pertea M."/>
            <person name="Feldblyum T.V."/>
            <person name="Utterback T.R."/>
            <person name="Shu C.L."/>
            <person name="Osoegawa K."/>
            <person name="de Jong P.J."/>
            <person name="Hrdy I."/>
            <person name="Horvathova L."/>
            <person name="Zubacova Z."/>
            <person name="Dolezal P."/>
            <person name="Malik S.B."/>
            <person name="Logsdon J.M. Jr."/>
            <person name="Henze K."/>
            <person name="Gupta A."/>
            <person name="Wang C.C."/>
            <person name="Dunne R.L."/>
            <person name="Upcroft J.A."/>
            <person name="Upcroft P."/>
            <person name="White O."/>
            <person name="Salzberg S.L."/>
            <person name="Tang P."/>
            <person name="Chiu C.-H."/>
            <person name="Lee Y.-S."/>
            <person name="Embley T.M."/>
            <person name="Coombs G.H."/>
            <person name="Mottram J.C."/>
            <person name="Tachezy J."/>
            <person name="Fraser-Liggett C.M."/>
            <person name="Johnson P.J."/>
        </authorList>
    </citation>
    <scope>NUCLEOTIDE SEQUENCE [LARGE SCALE GENOMIC DNA]</scope>
    <source>
        <strain evidence="3">G3</strain>
    </source>
</reference>
<dbReference type="PANTHER" id="PTHR45661">
    <property type="entry name" value="SURFACE ANTIGEN"/>
    <property type="match status" value="1"/>
</dbReference>
<dbReference type="KEGG" id="tva:4775874"/>
<dbReference type="AlphaFoldDB" id="A2DP04"/>
<dbReference type="PANTHER" id="PTHR45661:SF3">
    <property type="entry name" value="IG-LIKE DOMAIN-CONTAINING PROTEIN"/>
    <property type="match status" value="1"/>
</dbReference>
<accession>A2DP04</accession>
<feature type="transmembrane region" description="Helical" evidence="2">
    <location>
        <begin position="683"/>
        <end position="704"/>
    </location>
</feature>
<dbReference type="VEuPathDB" id="TrichDB:TVAG_010770"/>